<sequence>MGFQIHSSNPQILFKISPFSHIPAKFQTTTMSSISISTLIPEQTPKPDVYSVKFKTLEACKLGISRYPDFEYNAQGGKGGGVGKKMEGVDFNGETSVDFDVKTLYIPPLTSLTTKFLGLPLPPFLKIEIVPEIFRGIINLESGKVDLKFKAKFWFSVGSIYKAPPLLVETLLTSEESKGNLRSGNGERLNEQGKCKLVGVATVEQIDDFLMNSFLDLPTECLAILNATITFSKN</sequence>
<dbReference type="Proteomes" id="UP001055811">
    <property type="component" value="Linkage Group LG04"/>
</dbReference>
<dbReference type="EMBL" id="CM042012">
    <property type="protein sequence ID" value="KAI3751059.1"/>
    <property type="molecule type" value="Genomic_DNA"/>
</dbReference>
<keyword evidence="2" id="KW-1185">Reference proteome</keyword>
<organism evidence="1 2">
    <name type="scientific">Cichorium intybus</name>
    <name type="common">Chicory</name>
    <dbReference type="NCBI Taxonomy" id="13427"/>
    <lineage>
        <taxon>Eukaryota</taxon>
        <taxon>Viridiplantae</taxon>
        <taxon>Streptophyta</taxon>
        <taxon>Embryophyta</taxon>
        <taxon>Tracheophyta</taxon>
        <taxon>Spermatophyta</taxon>
        <taxon>Magnoliopsida</taxon>
        <taxon>eudicotyledons</taxon>
        <taxon>Gunneridae</taxon>
        <taxon>Pentapetalae</taxon>
        <taxon>asterids</taxon>
        <taxon>campanulids</taxon>
        <taxon>Asterales</taxon>
        <taxon>Asteraceae</taxon>
        <taxon>Cichorioideae</taxon>
        <taxon>Cichorieae</taxon>
        <taxon>Cichoriinae</taxon>
        <taxon>Cichorium</taxon>
    </lineage>
</organism>
<gene>
    <name evidence="1" type="ORF">L2E82_22078</name>
</gene>
<name>A0ACB9DWE9_CICIN</name>
<comment type="caution">
    <text evidence="1">The sequence shown here is derived from an EMBL/GenBank/DDBJ whole genome shotgun (WGS) entry which is preliminary data.</text>
</comment>
<evidence type="ECO:0000313" key="2">
    <source>
        <dbReference type="Proteomes" id="UP001055811"/>
    </source>
</evidence>
<proteinExistence type="predicted"/>
<reference evidence="2" key="1">
    <citation type="journal article" date="2022" name="Mol. Ecol. Resour.">
        <title>The genomes of chicory, endive, great burdock and yacon provide insights into Asteraceae palaeo-polyploidization history and plant inulin production.</title>
        <authorList>
            <person name="Fan W."/>
            <person name="Wang S."/>
            <person name="Wang H."/>
            <person name="Wang A."/>
            <person name="Jiang F."/>
            <person name="Liu H."/>
            <person name="Zhao H."/>
            <person name="Xu D."/>
            <person name="Zhang Y."/>
        </authorList>
    </citation>
    <scope>NUCLEOTIDE SEQUENCE [LARGE SCALE GENOMIC DNA]</scope>
    <source>
        <strain evidence="2">cv. Punajuju</strain>
    </source>
</reference>
<evidence type="ECO:0000313" key="1">
    <source>
        <dbReference type="EMBL" id="KAI3751059.1"/>
    </source>
</evidence>
<protein>
    <submittedName>
        <fullName evidence="1">Uncharacterized protein</fullName>
    </submittedName>
</protein>
<accession>A0ACB9DWE9</accession>
<reference evidence="1 2" key="2">
    <citation type="journal article" date="2022" name="Mol. Ecol. Resour.">
        <title>The genomes of chicory, endive, great burdock and yacon provide insights into Asteraceae paleo-polyploidization history and plant inulin production.</title>
        <authorList>
            <person name="Fan W."/>
            <person name="Wang S."/>
            <person name="Wang H."/>
            <person name="Wang A."/>
            <person name="Jiang F."/>
            <person name="Liu H."/>
            <person name="Zhao H."/>
            <person name="Xu D."/>
            <person name="Zhang Y."/>
        </authorList>
    </citation>
    <scope>NUCLEOTIDE SEQUENCE [LARGE SCALE GENOMIC DNA]</scope>
    <source>
        <strain evidence="2">cv. Punajuju</strain>
        <tissue evidence="1">Leaves</tissue>
    </source>
</reference>